<reference evidence="1" key="1">
    <citation type="submission" date="2023-06" db="EMBL/GenBank/DDBJ databases">
        <title>Conoideocrella luteorostrata (Hypocreales: Clavicipitaceae), a potential biocontrol fungus for elongate hemlock scale in United States Christmas tree production areas.</title>
        <authorList>
            <person name="Barrett H."/>
            <person name="Lovett B."/>
            <person name="Macias A.M."/>
            <person name="Stajich J.E."/>
            <person name="Kasson M.T."/>
        </authorList>
    </citation>
    <scope>NUCLEOTIDE SEQUENCE</scope>
    <source>
        <strain evidence="1">ARSEF 14590</strain>
    </source>
</reference>
<evidence type="ECO:0000313" key="1">
    <source>
        <dbReference type="EMBL" id="KAK2596239.1"/>
    </source>
</evidence>
<dbReference type="Proteomes" id="UP001251528">
    <property type="component" value="Unassembled WGS sequence"/>
</dbReference>
<proteinExistence type="predicted"/>
<keyword evidence="2" id="KW-1185">Reference proteome</keyword>
<sequence>MEQASGPSCSPPPYSAFNTSDPHSHWDDLSQFQGGYVSFQMLKDTRAREWKYGFPYDNQWVADTVPWFAILRLFVKDVSQIMSNGLHLSSENIDPSGACLSNEGIYLTPYRRSIGWTHFRRYTLRDVGENPQWKGLLVVLSGGIKELSQFRIDTLSANNVRFAGAYNANQEKVYNFDCINKDNNFNIIFDDMPMQRWWPWPKPKAKQSEKYKAVKALTLENVDSSSRSASLQQQEQHESAEENWYSVCGFRILF</sequence>
<comment type="caution">
    <text evidence="1">The sequence shown here is derived from an EMBL/GenBank/DDBJ whole genome shotgun (WGS) entry which is preliminary data.</text>
</comment>
<dbReference type="EMBL" id="JASWJB010000116">
    <property type="protein sequence ID" value="KAK2596239.1"/>
    <property type="molecule type" value="Genomic_DNA"/>
</dbReference>
<organism evidence="1 2">
    <name type="scientific">Conoideocrella luteorostrata</name>
    <dbReference type="NCBI Taxonomy" id="1105319"/>
    <lineage>
        <taxon>Eukaryota</taxon>
        <taxon>Fungi</taxon>
        <taxon>Dikarya</taxon>
        <taxon>Ascomycota</taxon>
        <taxon>Pezizomycotina</taxon>
        <taxon>Sordariomycetes</taxon>
        <taxon>Hypocreomycetidae</taxon>
        <taxon>Hypocreales</taxon>
        <taxon>Clavicipitaceae</taxon>
        <taxon>Conoideocrella</taxon>
    </lineage>
</organism>
<evidence type="ECO:0000313" key="2">
    <source>
        <dbReference type="Proteomes" id="UP001251528"/>
    </source>
</evidence>
<accession>A0AAJ0CS12</accession>
<protein>
    <submittedName>
        <fullName evidence="1">Uncharacterized protein</fullName>
    </submittedName>
</protein>
<dbReference type="AlphaFoldDB" id="A0AAJ0CS12"/>
<name>A0AAJ0CS12_9HYPO</name>
<gene>
    <name evidence="1" type="ORF">QQS21_006331</name>
</gene>